<dbReference type="Proteomes" id="UP001177670">
    <property type="component" value="Unassembled WGS sequence"/>
</dbReference>
<feature type="coiled-coil region" evidence="1">
    <location>
        <begin position="1323"/>
        <end position="1380"/>
    </location>
</feature>
<evidence type="ECO:0000256" key="1">
    <source>
        <dbReference type="SAM" id="Coils"/>
    </source>
</evidence>
<keyword evidence="4" id="KW-1185">Reference proteome</keyword>
<name>A0AA40FZX2_9HYME</name>
<gene>
    <name evidence="3" type="ORF">K0M31_002796</name>
</gene>
<keyword evidence="1" id="KW-0175">Coiled coil</keyword>
<feature type="coiled-coil region" evidence="1">
    <location>
        <begin position="874"/>
        <end position="901"/>
    </location>
</feature>
<protein>
    <submittedName>
        <fullName evidence="3">Uncharacterized protein</fullName>
    </submittedName>
</protein>
<organism evidence="3 4">
    <name type="scientific">Melipona bicolor</name>
    <dbReference type="NCBI Taxonomy" id="60889"/>
    <lineage>
        <taxon>Eukaryota</taxon>
        <taxon>Metazoa</taxon>
        <taxon>Ecdysozoa</taxon>
        <taxon>Arthropoda</taxon>
        <taxon>Hexapoda</taxon>
        <taxon>Insecta</taxon>
        <taxon>Pterygota</taxon>
        <taxon>Neoptera</taxon>
        <taxon>Endopterygota</taxon>
        <taxon>Hymenoptera</taxon>
        <taxon>Apocrita</taxon>
        <taxon>Aculeata</taxon>
        <taxon>Apoidea</taxon>
        <taxon>Anthophila</taxon>
        <taxon>Apidae</taxon>
        <taxon>Melipona</taxon>
    </lineage>
</organism>
<proteinExistence type="predicted"/>
<evidence type="ECO:0000256" key="2">
    <source>
        <dbReference type="SAM" id="MobiDB-lite"/>
    </source>
</evidence>
<feature type="region of interest" description="Disordered" evidence="2">
    <location>
        <begin position="262"/>
        <end position="292"/>
    </location>
</feature>
<reference evidence="3" key="1">
    <citation type="submission" date="2021-10" db="EMBL/GenBank/DDBJ databases">
        <title>Melipona bicolor Genome sequencing and assembly.</title>
        <authorList>
            <person name="Araujo N.S."/>
            <person name="Arias M.C."/>
        </authorList>
    </citation>
    <scope>NUCLEOTIDE SEQUENCE</scope>
    <source>
        <strain evidence="3">USP_2M_L1-L4_2017</strain>
        <tissue evidence="3">Whole body</tissue>
    </source>
</reference>
<dbReference type="EMBL" id="JAHYIQ010000010">
    <property type="protein sequence ID" value="KAK1128328.1"/>
    <property type="molecule type" value="Genomic_DNA"/>
</dbReference>
<comment type="caution">
    <text evidence="3">The sequence shown here is derived from an EMBL/GenBank/DDBJ whole genome shotgun (WGS) entry which is preliminary data.</text>
</comment>
<accession>A0AA40FZX2</accession>
<sequence length="1579" mass="186075">MSYVEHGPRIFLASKRNSGTPLIYGDYVLPKKRLEGRLKLHDSCSDIRAWSPNSLENSRYFRELNEHDSSLGKIIPFNVIIDNIIRLNSENQDKLQIVKRELKKYKSLKLTPKQEEQLQNLDNISKVQELLQKNSYTTGVSKDIFSNISKSGSMIQSNSLSIHIPCGRNVSTITKQYNQYSYSLTTFDSSLKNYNFIPSCKSIIKSLPAADYSEKTSSWIEYIDVAVQAKTEMHDIEIQVNDEIDKYPNKIITISAMSQTSFTSKSNDEDNSAIDLDKNNSQKSNVEEQSFECDASCSNSSQDIESLMESDTEMGTESDLDLHNSIHKGIIIQKDSEIIVLKNELCVKDVELEELSAINKYLESLLKEKENCMYTQQENLKANHERNCEVEDLEKKLYSYKYLVEQLKQDLNEKCESCYLYSEEIKKLQLCVKETTTLQLEKESLLKKVEEMEQLTEKTEKYNITVEQLKNVLEERDELEKQNYEQNCILTNQKEKLNQLLKVIKELSITYNEQMETKNMLGTLKTEIQDKDIKISQYEEQLISIKREISDFFNNLKYILNNLEEFNDICEEVCNCTKCNLDIGEEANNILYNISIIITRFQSYKIESQNLLQQIGNLKHIGNDKQEIYFNQNLKYMIYEKFSYGSKMDLNNTIENNAVVFNVRQDNLNKIEFDDISNIAGNINLLSEANNLDSYGPQKECQTYTTKLYKKNDMDNIEKEIVEYFTHFLIKLRSLTQKLQIYVEIERPVMIKQTYYFYEILKDTQSAINVSQDVTLKKKLISQLYNQHKEEHKKRNSYIKQLPNDLLEVQNKINEFIENILYQLLNEILDTEKKYLYDEKINKAIETHLKSCINRISTALQGAGDQHIQIVETIKEQEEKLKKKDLEITQLKEVVQQQKGEGDCLNGKNFELKKQLSKMTMELNSKNDFILKLEEQFEILKSQLLTYDKNYNILTNENQNLENIKNSLSKECQENKKQLITKTKKIENLSQQVHEIHEIKNLKTILENKIKEMEKKLDDLQFENNELKENITQSNIIISTKDENITVLKNKIAATNNVLSQKIAEYKNTMEEKHYEIIKLEDENKLLNEKVKDIEHKLTEMNLTIVSLTEQNDKINIIYTMQEDLTKLDKNEKKLKIELNNLRTQLINDQNNNKKLDNSLDIYVHENEILEKNVEYWKNENSELLIKLHDEIMEESLKNKLYTLSNQIYEKLLGLQKQTNLEKDPSYNKLIKKLQDQCITHQDQVIKLTVDNTIKDLKLESGDQKREIKENEIEKVDIQLLNNANIKEICEDNYIKFKQFNSQNNLIINNNNQNNNLMTKYKIKFFKNEHNENQNEVMNTETKHPKEIIKHLIQENADLRATLKSQMEEYQNKLILMKKNYDSSLNAVSERHKANVEILQKQFEDDMKNEKMFDPENWLLSLNMKELIELHRRITVIVNSNTNIIHMQNENQCLYANNAQEQFYTELNKTEKKFQISPTNVYETESIHRNIISILKDKDLHLQNKWQFIDLNDSSLKHNFRYFNSEEKSPELENKCEKEKQTEEDSIFDRQRWNFINQCSAYHKLSNVYEYTRTLPTDY</sequence>
<feature type="coiled-coil region" evidence="1">
    <location>
        <begin position="944"/>
        <end position="1030"/>
    </location>
</feature>
<feature type="coiled-coil region" evidence="1">
    <location>
        <begin position="435"/>
        <end position="555"/>
    </location>
</feature>
<evidence type="ECO:0000313" key="4">
    <source>
        <dbReference type="Proteomes" id="UP001177670"/>
    </source>
</evidence>
<evidence type="ECO:0000313" key="3">
    <source>
        <dbReference type="EMBL" id="KAK1128328.1"/>
    </source>
</evidence>
<feature type="coiled-coil region" evidence="1">
    <location>
        <begin position="1063"/>
        <end position="1173"/>
    </location>
</feature>